<dbReference type="Pfam" id="PF05368">
    <property type="entry name" value="NmrA"/>
    <property type="match status" value="1"/>
</dbReference>
<gene>
    <name evidence="5" type="primary">NMRAL1</name>
    <name evidence="5" type="ORF">BLAG_LOCUS17856</name>
</gene>
<dbReference type="PANTHER" id="PTHR42748">
    <property type="entry name" value="NITROGEN METABOLITE REPRESSION PROTEIN NMRA FAMILY MEMBER"/>
    <property type="match status" value="1"/>
</dbReference>
<keyword evidence="6" id="KW-1185">Reference proteome</keyword>
<evidence type="ECO:0000313" key="5">
    <source>
        <dbReference type="EMBL" id="CAH1263042.1"/>
    </source>
</evidence>
<dbReference type="PANTHER" id="PTHR42748:SF7">
    <property type="entry name" value="NMRA LIKE REDOX SENSOR 1-RELATED"/>
    <property type="match status" value="1"/>
</dbReference>
<dbReference type="GO" id="GO:0005634">
    <property type="term" value="C:nucleus"/>
    <property type="evidence" value="ECO:0007669"/>
    <property type="project" value="TreeGrafter"/>
</dbReference>
<reference evidence="5" key="1">
    <citation type="submission" date="2022-01" db="EMBL/GenBank/DDBJ databases">
        <authorList>
            <person name="Braso-Vives M."/>
        </authorList>
    </citation>
    <scope>NUCLEOTIDE SEQUENCE</scope>
</reference>
<dbReference type="Gene3D" id="3.40.50.720">
    <property type="entry name" value="NAD(P)-binding Rossmann-like Domain"/>
    <property type="match status" value="1"/>
</dbReference>
<dbReference type="InterPro" id="IPR036291">
    <property type="entry name" value="NAD(P)-bd_dom_sf"/>
</dbReference>
<dbReference type="AlphaFoldDB" id="A0A8J9ZT03"/>
<evidence type="ECO:0000259" key="4">
    <source>
        <dbReference type="Pfam" id="PF05368"/>
    </source>
</evidence>
<accession>A0A8J9ZT03</accession>
<sequence length="384" mass="42470">MGPRIESRVVPRDMSELAPRRCALGKGTLHAFPPQLEGQVSNGSCLQLADESSARRAGVIKADLECKSHPAARCKHPNQNQHVSLELVPLEMADAQVWAQGGGVANALLEDSDFQVRVVTRSASSDKAQALQERGAEVVQASYDDPCTLGPALQDADGTFVVTNYWEHRDFDRAVQQGKAVADAAKAAGVQHVVFSTLEHAHKIAGFPVLHFDSKALVEQYMTSLDLPATFVKYPFFYENYLKVRKIRKLEDGTYEIGYPMEGAAMDGASVADLGFAIRAIFKNRDQWLRRSVGFSADKLTIQQHAEILSKHLAPKVFKATEMTAERFCKLGFPGAEELGNQFKFCRIHSCERSGELTRQLYPAVRSFDTWVADNKEALLNTLD</sequence>
<feature type="domain" description="NmrA-like" evidence="4">
    <location>
        <begin position="100"/>
        <end position="349"/>
    </location>
</feature>
<proteinExistence type="inferred from homology"/>
<evidence type="ECO:0000256" key="2">
    <source>
        <dbReference type="ARBA" id="ARBA00022857"/>
    </source>
</evidence>
<organism evidence="5 6">
    <name type="scientific">Branchiostoma lanceolatum</name>
    <name type="common">Common lancelet</name>
    <name type="synonym">Amphioxus lanceolatum</name>
    <dbReference type="NCBI Taxonomy" id="7740"/>
    <lineage>
        <taxon>Eukaryota</taxon>
        <taxon>Metazoa</taxon>
        <taxon>Chordata</taxon>
        <taxon>Cephalochordata</taxon>
        <taxon>Leptocardii</taxon>
        <taxon>Amphioxiformes</taxon>
        <taxon>Branchiostomatidae</taxon>
        <taxon>Branchiostoma</taxon>
    </lineage>
</organism>
<name>A0A8J9ZT03_BRALA</name>
<dbReference type="CDD" id="cd05251">
    <property type="entry name" value="NmrA_like_SDR_a"/>
    <property type="match status" value="1"/>
</dbReference>
<dbReference type="InterPro" id="IPR051164">
    <property type="entry name" value="NmrA-like_oxidored"/>
</dbReference>
<evidence type="ECO:0000256" key="3">
    <source>
        <dbReference type="ARBA" id="ARBA00040296"/>
    </source>
</evidence>
<dbReference type="SUPFAM" id="SSF51735">
    <property type="entry name" value="NAD(P)-binding Rossmann-fold domains"/>
    <property type="match status" value="1"/>
</dbReference>
<dbReference type="Gene3D" id="3.90.25.10">
    <property type="entry name" value="UDP-galactose 4-epimerase, domain 1"/>
    <property type="match status" value="1"/>
</dbReference>
<dbReference type="EMBL" id="OV696689">
    <property type="protein sequence ID" value="CAH1263042.1"/>
    <property type="molecule type" value="Genomic_DNA"/>
</dbReference>
<evidence type="ECO:0000256" key="1">
    <source>
        <dbReference type="ARBA" id="ARBA00006328"/>
    </source>
</evidence>
<protein>
    <recommendedName>
        <fullName evidence="3">NmrA-like family domain-containing protein 1</fullName>
    </recommendedName>
</protein>
<dbReference type="InterPro" id="IPR008030">
    <property type="entry name" value="NmrA-like"/>
</dbReference>
<dbReference type="Proteomes" id="UP000838412">
    <property type="component" value="Chromosome 4"/>
</dbReference>
<evidence type="ECO:0000313" key="6">
    <source>
        <dbReference type="Proteomes" id="UP000838412"/>
    </source>
</evidence>
<dbReference type="OrthoDB" id="300709at2759"/>
<keyword evidence="2" id="KW-0521">NADP</keyword>
<comment type="similarity">
    <text evidence="1">Belongs to the NmrA-type oxidoreductase family.</text>
</comment>